<gene>
    <name evidence="1" type="ORF">SAMN04489796_101431</name>
</gene>
<evidence type="ECO:0000313" key="1">
    <source>
        <dbReference type="EMBL" id="SDG73319.1"/>
    </source>
</evidence>
<reference evidence="2" key="1">
    <citation type="submission" date="2016-10" db="EMBL/GenBank/DDBJ databases">
        <authorList>
            <person name="Varghese N."/>
            <person name="Submissions S."/>
        </authorList>
    </citation>
    <scope>NUCLEOTIDE SEQUENCE [LARGE SCALE GENOMIC DNA]</scope>
    <source>
        <strain evidence="2">DSM 15363</strain>
    </source>
</reference>
<accession>A0A1G7WN52</accession>
<dbReference type="EMBL" id="FNCZ01000001">
    <property type="protein sequence ID" value="SDG73319.1"/>
    <property type="molecule type" value="Genomic_DNA"/>
</dbReference>
<evidence type="ECO:0008006" key="3">
    <source>
        <dbReference type="Google" id="ProtNLM"/>
    </source>
</evidence>
<proteinExistence type="predicted"/>
<name>A0A1G7WN52_9FLAO</name>
<organism evidence="1 2">
    <name type="scientific">Winogradskyella thalassocola</name>
    <dbReference type="NCBI Taxonomy" id="262004"/>
    <lineage>
        <taxon>Bacteria</taxon>
        <taxon>Pseudomonadati</taxon>
        <taxon>Bacteroidota</taxon>
        <taxon>Flavobacteriia</taxon>
        <taxon>Flavobacteriales</taxon>
        <taxon>Flavobacteriaceae</taxon>
        <taxon>Winogradskyella</taxon>
    </lineage>
</organism>
<sequence>MANFHLQFYKHNFNLKIMNYNIKSLLSIACVSALALTSFSCSEDDAPSTTPTESAYRPYHLVIGSSPTGESETYTQGVTVEELNDPNKTFTFNGYGQEIPSTRTARLYTSNDGETVYNLNYGGGDIAKYDYINGQNYNLLLTTDIQAVMGTAYPRWTKIDDNYAMLHNVTTENIYEDPNDESSPYVKTNATVTLARVDLNTMTVLENASFAFPYNEDESTEGIHTFRIDAPVITNGKLYYGVAKRFYDALTGENGTMVYDNVETLVVDYPSLENETTITSTLAQGSTNGYRTPVAHKDENGDTYQLITSGDASIMKISNGAYDTAYGKFDIKSILGHNAEANTGWFYVGNGIGYVPVLNTDLGDSASSNWDIVRVDVYNKTAIKMNIPLDLWLRQYQWASIIDGKLYMALASLGGVGNVYIFDPSSTSADGYTTGATLQTGTTDASYIGLF</sequence>
<evidence type="ECO:0000313" key="2">
    <source>
        <dbReference type="Proteomes" id="UP000199492"/>
    </source>
</evidence>
<protein>
    <recommendedName>
        <fullName evidence="3">DUF4374 domain-containing protein</fullName>
    </recommendedName>
</protein>
<dbReference type="Proteomes" id="UP000199492">
    <property type="component" value="Unassembled WGS sequence"/>
</dbReference>
<keyword evidence="2" id="KW-1185">Reference proteome</keyword>
<dbReference type="AlphaFoldDB" id="A0A1G7WN52"/>
<dbReference type="STRING" id="262004.SAMN04489796_101431"/>